<sequence length="285" mass="32026">MPRWLAQSGERNETVYYSQGMGLWLNYTEHVGDPRFDPGNSLWVPSQESGVDTYSIQCSMQRSFCTRAVGELRKQYCQVMDVYCGTAMTLLQLMLPVIAGIALVVVVWAIHLITTTHCTVADLYLTHLCVLNGVGCLVAAMVWYFLVFRLIINSTFYQDQSSRCSENNSSRTCWQIGPCVYFLIAGGIFYPMLAMLVISHAANKFKRFQQLLRQTYETIAVIEVSAPVMDMKTHVQANVTLHSTEVALDVNEIGTVEKTPVCCTLKGAAKDDIEYEEKKEKISPT</sequence>
<keyword evidence="1" id="KW-0812">Transmembrane</keyword>
<keyword evidence="1" id="KW-1133">Transmembrane helix</keyword>
<dbReference type="EMBL" id="CANTFM010001070">
    <property type="protein sequence ID" value="CAI5734495.1"/>
    <property type="molecule type" value="Genomic_DNA"/>
</dbReference>
<reference evidence="2" key="1">
    <citation type="submission" date="2022-12" db="EMBL/GenBank/DDBJ databases">
        <authorList>
            <person name="Webb A."/>
        </authorList>
    </citation>
    <scope>NUCLEOTIDE SEQUENCE</scope>
    <source>
        <strain evidence="2">Pd1</strain>
    </source>
</reference>
<feature type="transmembrane region" description="Helical" evidence="1">
    <location>
        <begin position="130"/>
        <end position="152"/>
    </location>
</feature>
<keyword evidence="3" id="KW-1185">Reference proteome</keyword>
<protein>
    <recommendedName>
        <fullName evidence="4">G-protein coupled receptors family 2 profile 2 domain-containing protein</fullName>
    </recommendedName>
</protein>
<name>A0AAV0UC45_9STRA</name>
<evidence type="ECO:0000256" key="1">
    <source>
        <dbReference type="SAM" id="Phobius"/>
    </source>
</evidence>
<dbReference type="Proteomes" id="UP001162029">
    <property type="component" value="Unassembled WGS sequence"/>
</dbReference>
<evidence type="ECO:0000313" key="3">
    <source>
        <dbReference type="Proteomes" id="UP001162029"/>
    </source>
</evidence>
<gene>
    <name evidence="2" type="ORF">PDE001_LOCUS5729</name>
</gene>
<accession>A0AAV0UC45</accession>
<comment type="caution">
    <text evidence="2">The sequence shown here is derived from an EMBL/GenBank/DDBJ whole genome shotgun (WGS) entry which is preliminary data.</text>
</comment>
<evidence type="ECO:0000313" key="2">
    <source>
        <dbReference type="EMBL" id="CAI5734495.1"/>
    </source>
</evidence>
<organism evidence="2 3">
    <name type="scientific">Peronospora destructor</name>
    <dbReference type="NCBI Taxonomy" id="86335"/>
    <lineage>
        <taxon>Eukaryota</taxon>
        <taxon>Sar</taxon>
        <taxon>Stramenopiles</taxon>
        <taxon>Oomycota</taxon>
        <taxon>Peronosporomycetes</taxon>
        <taxon>Peronosporales</taxon>
        <taxon>Peronosporaceae</taxon>
        <taxon>Peronospora</taxon>
    </lineage>
</organism>
<feature type="transmembrane region" description="Helical" evidence="1">
    <location>
        <begin position="82"/>
        <end position="110"/>
    </location>
</feature>
<keyword evidence="1" id="KW-0472">Membrane</keyword>
<dbReference type="AlphaFoldDB" id="A0AAV0UC45"/>
<feature type="transmembrane region" description="Helical" evidence="1">
    <location>
        <begin position="173"/>
        <end position="198"/>
    </location>
</feature>
<proteinExistence type="predicted"/>
<evidence type="ECO:0008006" key="4">
    <source>
        <dbReference type="Google" id="ProtNLM"/>
    </source>
</evidence>